<dbReference type="Gene3D" id="3.30.70.1230">
    <property type="entry name" value="Nucleotide cyclase"/>
    <property type="match status" value="1"/>
</dbReference>
<feature type="domain" description="Response regulatory" evidence="2">
    <location>
        <begin position="35"/>
        <end position="149"/>
    </location>
</feature>
<dbReference type="InterPro" id="IPR011006">
    <property type="entry name" value="CheY-like_superfamily"/>
</dbReference>
<evidence type="ECO:0000313" key="5">
    <source>
        <dbReference type="Proteomes" id="UP000242219"/>
    </source>
</evidence>
<dbReference type="PANTHER" id="PTHR43081:SF18">
    <property type="entry name" value="BLL7624 PROTEIN"/>
    <property type="match status" value="1"/>
</dbReference>
<evidence type="ECO:0000259" key="2">
    <source>
        <dbReference type="PROSITE" id="PS50110"/>
    </source>
</evidence>
<dbReference type="Pfam" id="PF00072">
    <property type="entry name" value="Response_reg"/>
    <property type="match status" value="1"/>
</dbReference>
<dbReference type="InterPro" id="IPR050697">
    <property type="entry name" value="Adenylyl/Guanylyl_Cyclase_3/4"/>
</dbReference>
<name>A0A1V6LX58_9BACT</name>
<proteinExistence type="predicted"/>
<keyword evidence="5" id="KW-1185">Reference proteome</keyword>
<gene>
    <name evidence="4" type="ORF">BIY37_12290</name>
</gene>
<feature type="domain" description="Guanylate cyclase" evidence="3">
    <location>
        <begin position="225"/>
        <end position="356"/>
    </location>
</feature>
<dbReference type="PROSITE" id="PS50110">
    <property type="entry name" value="RESPONSE_REGULATORY"/>
    <property type="match status" value="1"/>
</dbReference>
<keyword evidence="1" id="KW-0597">Phosphoprotein</keyword>
<dbReference type="Proteomes" id="UP000242219">
    <property type="component" value="Unassembled WGS sequence"/>
</dbReference>
<dbReference type="InterPro" id="IPR001054">
    <property type="entry name" value="A/G_cyclase"/>
</dbReference>
<evidence type="ECO:0008006" key="6">
    <source>
        <dbReference type="Google" id="ProtNLM"/>
    </source>
</evidence>
<sequence length="405" mass="46234">MQLPDTTTLAVTENIFLDCYQRTIKMSNEISDKTCIMIVDDDLSMLQTIAVMLEEEGYDVLTCGAGKEAIDKFHDAVFAVVLDINMPDISGLEVFEIIKSKNQYVPIVFHTGYDEREKRIDIRRHFRPHAYVVKGSDPEQLLDTVAGAVESYKNIRENIKLNETLRERNTLIEEFNRSLEDKVKRHVEEIQRTLRLKRYVSPQIAESIISSGSDKYLMNARKILTICFSDLKGFTEASEHMEPEDTVNLLNEYFAEMTKIIFKYGGTLDKFIGDGILVFFGDPIMVDNHAERAVRMAIDMREKVCELRKHWLLHGCDVDIYFGINTGFATVGNIGSEIQMNYTVIGHQVNIAHRLQVEAKPGQILITARTLSEIKDIVETEEIKNVKLKGINKPATVYNILRCKA</sequence>
<accession>A0A1V6LX58</accession>
<dbReference type="Gene3D" id="3.40.50.2300">
    <property type="match status" value="1"/>
</dbReference>
<dbReference type="AlphaFoldDB" id="A0A1V6LX58"/>
<dbReference type="GO" id="GO:0000160">
    <property type="term" value="P:phosphorelay signal transduction system"/>
    <property type="evidence" value="ECO:0007669"/>
    <property type="project" value="InterPro"/>
</dbReference>
<dbReference type="PANTHER" id="PTHR43081">
    <property type="entry name" value="ADENYLATE CYCLASE, TERMINAL-DIFFERENTIATION SPECIFIC-RELATED"/>
    <property type="match status" value="1"/>
</dbReference>
<dbReference type="InterPro" id="IPR001789">
    <property type="entry name" value="Sig_transdc_resp-reg_receiver"/>
</dbReference>
<dbReference type="SMART" id="SM00044">
    <property type="entry name" value="CYCc"/>
    <property type="match status" value="1"/>
</dbReference>
<feature type="modified residue" description="4-aspartylphosphate" evidence="1">
    <location>
        <position position="83"/>
    </location>
</feature>
<comment type="caution">
    <text evidence="4">The sequence shown here is derived from an EMBL/GenBank/DDBJ whole genome shotgun (WGS) entry which is preliminary data.</text>
</comment>
<dbReference type="PROSITE" id="PS50125">
    <property type="entry name" value="GUANYLATE_CYCLASE_2"/>
    <property type="match status" value="1"/>
</dbReference>
<evidence type="ECO:0000256" key="1">
    <source>
        <dbReference type="PROSITE-ProRule" id="PRU00169"/>
    </source>
</evidence>
<evidence type="ECO:0000259" key="3">
    <source>
        <dbReference type="PROSITE" id="PS50125"/>
    </source>
</evidence>
<dbReference type="SUPFAM" id="SSF52172">
    <property type="entry name" value="CheY-like"/>
    <property type="match status" value="1"/>
</dbReference>
<dbReference type="SMART" id="SM00448">
    <property type="entry name" value="REC"/>
    <property type="match status" value="1"/>
</dbReference>
<dbReference type="SUPFAM" id="SSF55073">
    <property type="entry name" value="Nucleotide cyclase"/>
    <property type="match status" value="1"/>
</dbReference>
<reference evidence="4 5" key="1">
    <citation type="journal article" date="2016" name="Genome Announc.">
        <title>Draft Genome Sequence of the Anaerobic Ammonium-Oxidizing Bacterium 'Candidatus Brocadia sp. 40'.</title>
        <authorList>
            <person name="Ali M."/>
            <person name="Haroon M.F."/>
            <person name="Narita Y."/>
            <person name="Zhang L."/>
            <person name="Rangel Shaw D."/>
            <person name="Okabe S."/>
            <person name="Saikaly P.E."/>
        </authorList>
    </citation>
    <scope>NUCLEOTIDE SEQUENCE [LARGE SCALE GENOMIC DNA]</scope>
    <source>
        <strain evidence="4 5">40</strain>
    </source>
</reference>
<evidence type="ECO:0000313" key="4">
    <source>
        <dbReference type="EMBL" id="OQD44715.1"/>
    </source>
</evidence>
<dbReference type="EMBL" id="MJUW02000118">
    <property type="protein sequence ID" value="OQD44715.1"/>
    <property type="molecule type" value="Genomic_DNA"/>
</dbReference>
<organism evidence="4 5">
    <name type="scientific">Candidatus Brocadia sapporoensis</name>
    <dbReference type="NCBI Taxonomy" id="392547"/>
    <lineage>
        <taxon>Bacteria</taxon>
        <taxon>Pseudomonadati</taxon>
        <taxon>Planctomycetota</taxon>
        <taxon>Candidatus Brocadiia</taxon>
        <taxon>Candidatus Brocadiales</taxon>
        <taxon>Candidatus Brocadiaceae</taxon>
        <taxon>Candidatus Brocadia</taxon>
    </lineage>
</organism>
<dbReference type="Pfam" id="PF00211">
    <property type="entry name" value="Guanylate_cyc"/>
    <property type="match status" value="1"/>
</dbReference>
<dbReference type="CDD" id="cd07302">
    <property type="entry name" value="CHD"/>
    <property type="match status" value="1"/>
</dbReference>
<dbReference type="GO" id="GO:0004016">
    <property type="term" value="F:adenylate cyclase activity"/>
    <property type="evidence" value="ECO:0007669"/>
    <property type="project" value="UniProtKB-ARBA"/>
</dbReference>
<dbReference type="InterPro" id="IPR029787">
    <property type="entry name" value="Nucleotide_cyclase"/>
</dbReference>
<protein>
    <recommendedName>
        <fullName evidence="6">Adenylate/guanylate cyclase domain-containing response regulator</fullName>
    </recommendedName>
</protein>
<dbReference type="GO" id="GO:0006171">
    <property type="term" value="P:cAMP biosynthetic process"/>
    <property type="evidence" value="ECO:0007669"/>
    <property type="project" value="TreeGrafter"/>
</dbReference>
<dbReference type="CDD" id="cd00156">
    <property type="entry name" value="REC"/>
    <property type="match status" value="1"/>
</dbReference>